<dbReference type="Gene3D" id="3.20.20.70">
    <property type="entry name" value="Aldolase class I"/>
    <property type="match status" value="1"/>
</dbReference>
<keyword evidence="4" id="KW-0503">Monooxygenase</keyword>
<dbReference type="GO" id="GO:0018580">
    <property type="term" value="F:nitronate monooxygenase activity"/>
    <property type="evidence" value="ECO:0007669"/>
    <property type="project" value="InterPro"/>
</dbReference>
<dbReference type="RefSeq" id="WP_074713636.1">
    <property type="nucleotide sequence ID" value="NZ_FNTV01000002.1"/>
</dbReference>
<evidence type="ECO:0000256" key="3">
    <source>
        <dbReference type="ARBA" id="ARBA00023002"/>
    </source>
</evidence>
<keyword evidence="1" id="KW-0285">Flavoprotein</keyword>
<proteinExistence type="predicted"/>
<dbReference type="Pfam" id="PF03060">
    <property type="entry name" value="NMO"/>
    <property type="match status" value="2"/>
</dbReference>
<evidence type="ECO:0000313" key="5">
    <source>
        <dbReference type="Proteomes" id="UP000182725"/>
    </source>
</evidence>
<dbReference type="EMBL" id="FNTV01000002">
    <property type="protein sequence ID" value="SEF12181.1"/>
    <property type="molecule type" value="Genomic_DNA"/>
</dbReference>
<keyword evidence="3" id="KW-0560">Oxidoreductase</keyword>
<gene>
    <name evidence="4" type="ORF">SAMN04489740_4197</name>
</gene>
<dbReference type="InterPro" id="IPR004136">
    <property type="entry name" value="NMO"/>
</dbReference>
<dbReference type="CDD" id="cd04730">
    <property type="entry name" value="NPD_like"/>
    <property type="match status" value="1"/>
</dbReference>
<dbReference type="AlphaFoldDB" id="A0A1H5PGI4"/>
<name>A0A1H5PGI4_9MICC</name>
<evidence type="ECO:0000256" key="1">
    <source>
        <dbReference type="ARBA" id="ARBA00022630"/>
    </source>
</evidence>
<dbReference type="InterPro" id="IPR013785">
    <property type="entry name" value="Aldolase_TIM"/>
</dbReference>
<accession>A0A1H5PGI4</accession>
<reference evidence="4 5" key="1">
    <citation type="submission" date="2016-10" db="EMBL/GenBank/DDBJ databases">
        <authorList>
            <person name="de Groot N.N."/>
        </authorList>
    </citation>
    <scope>NUCLEOTIDE SEQUENCE [LARGE SCALE GENOMIC DNA]</scope>
    <source>
        <strain evidence="4 5">DSM 22274</strain>
    </source>
</reference>
<organism evidence="4 5">
    <name type="scientific">Arthrobacter alpinus</name>
    <dbReference type="NCBI Taxonomy" id="656366"/>
    <lineage>
        <taxon>Bacteria</taxon>
        <taxon>Bacillati</taxon>
        <taxon>Actinomycetota</taxon>
        <taxon>Actinomycetes</taxon>
        <taxon>Micrococcales</taxon>
        <taxon>Micrococcaceae</taxon>
        <taxon>Arthrobacter</taxon>
    </lineage>
</organism>
<dbReference type="Proteomes" id="UP000182725">
    <property type="component" value="Unassembled WGS sequence"/>
</dbReference>
<protein>
    <submittedName>
        <fullName evidence="4">Nitronate monooxygenase</fullName>
    </submittedName>
</protein>
<dbReference type="PANTHER" id="PTHR32332">
    <property type="entry name" value="2-NITROPROPANE DIOXYGENASE"/>
    <property type="match status" value="1"/>
</dbReference>
<dbReference type="SUPFAM" id="SSF51412">
    <property type="entry name" value="Inosine monophosphate dehydrogenase (IMPDH)"/>
    <property type="match status" value="1"/>
</dbReference>
<dbReference type="PANTHER" id="PTHR32332:SF31">
    <property type="entry name" value="2-NITROPROPANE DIOXYGENASE FAMILY, PUTATIVE (AFU_ORTHOLOGUE AFUA_2G09850)-RELATED"/>
    <property type="match status" value="1"/>
</dbReference>
<keyword evidence="2" id="KW-0288">FMN</keyword>
<sequence length="328" mass="33878">MIKTALTELLGITHPIVSAPMGGVSGGALAAAVTAAGGLGLVGVSYGDGEFISTHLPEAARDGGVWGAGMVMFTFDERPGLLEQVLSYAPPVVALSFGNADQTTRYVETCREGGAHVFVQVHDLEQARLAVDVGASGIIAQGSEAGGHHADRATFPFLPAVADLVGGRVPVIAAGGIGDGRGLAAALALGADGVMVGTRFAASSESLTSKGFRDQLVAATTADTMNTRAFDIVREIPWSPAYQARAIANAFTVDWHGRDEELAARAREIEPIWASAAGHDDVTQRAMFAGEVVDIVKEILPAGDIVRLIADGASEALRSLNQRVSHTS</sequence>
<evidence type="ECO:0000256" key="2">
    <source>
        <dbReference type="ARBA" id="ARBA00022643"/>
    </source>
</evidence>
<evidence type="ECO:0000313" key="4">
    <source>
        <dbReference type="EMBL" id="SEF12181.1"/>
    </source>
</evidence>